<reference evidence="3" key="1">
    <citation type="journal article" date="2007" name="Plant Cell">
        <title>Dothideomycete-plant interactions illuminated by genome sequencing and EST analysis of the wheat pathogen Stagonospora nodorum.</title>
        <authorList>
            <person name="Hane J.K."/>
            <person name="Lowe R.G."/>
            <person name="Solomon P.S."/>
            <person name="Tan K.C."/>
            <person name="Schoch C.L."/>
            <person name="Spatafora J.W."/>
            <person name="Crous P.W."/>
            <person name="Kodira C."/>
            <person name="Birren B.W."/>
            <person name="Galagan J.E."/>
            <person name="Torriani S.F."/>
            <person name="McDonald B.A."/>
            <person name="Oliver R.P."/>
        </authorList>
    </citation>
    <scope>NUCLEOTIDE SEQUENCE [LARGE SCALE GENOMIC DNA]</scope>
    <source>
        <strain evidence="3">SN15 / ATCC MYA-4574 / FGSC 10173</strain>
    </source>
</reference>
<sequence length="43" mass="4763">MLVMSPRLTAVNFYHRFSITDNRNISPTTSNFPPSTPPSPSPS</sequence>
<dbReference type="InParanoid" id="Q0UJ90"/>
<protein>
    <submittedName>
        <fullName evidence="2">Uncharacterized protein</fullName>
    </submittedName>
</protein>
<gene>
    <name evidence="2" type="ORF">SNOG_08174</name>
</gene>
<accession>Q0UJ90</accession>
<dbReference type="AlphaFoldDB" id="Q0UJ90"/>
<evidence type="ECO:0000313" key="2">
    <source>
        <dbReference type="EMBL" id="EAT84450.1"/>
    </source>
</evidence>
<feature type="region of interest" description="Disordered" evidence="1">
    <location>
        <begin position="22"/>
        <end position="43"/>
    </location>
</feature>
<proteinExistence type="predicted"/>
<organism evidence="2 3">
    <name type="scientific">Phaeosphaeria nodorum (strain SN15 / ATCC MYA-4574 / FGSC 10173)</name>
    <name type="common">Glume blotch fungus</name>
    <name type="synonym">Parastagonospora nodorum</name>
    <dbReference type="NCBI Taxonomy" id="321614"/>
    <lineage>
        <taxon>Eukaryota</taxon>
        <taxon>Fungi</taxon>
        <taxon>Dikarya</taxon>
        <taxon>Ascomycota</taxon>
        <taxon>Pezizomycotina</taxon>
        <taxon>Dothideomycetes</taxon>
        <taxon>Pleosporomycetidae</taxon>
        <taxon>Pleosporales</taxon>
        <taxon>Pleosporineae</taxon>
        <taxon>Phaeosphaeriaceae</taxon>
        <taxon>Parastagonospora</taxon>
    </lineage>
</organism>
<evidence type="ECO:0000256" key="1">
    <source>
        <dbReference type="SAM" id="MobiDB-lite"/>
    </source>
</evidence>
<dbReference type="RefSeq" id="XP_001798497.1">
    <property type="nucleotide sequence ID" value="XM_001798445.1"/>
</dbReference>
<evidence type="ECO:0000313" key="3">
    <source>
        <dbReference type="Proteomes" id="UP000001055"/>
    </source>
</evidence>
<name>Q0UJ90_PHANO</name>
<dbReference type="EMBL" id="CH445336">
    <property type="protein sequence ID" value="EAT84450.1"/>
    <property type="molecule type" value="Genomic_DNA"/>
</dbReference>
<dbReference type="GeneID" id="5975395"/>
<dbReference type="Proteomes" id="UP000001055">
    <property type="component" value="Unassembled WGS sequence"/>
</dbReference>
<feature type="compositionally biased region" description="Pro residues" evidence="1">
    <location>
        <begin position="34"/>
        <end position="43"/>
    </location>
</feature>
<dbReference type="KEGG" id="pno:SNOG_08174"/>